<evidence type="ECO:0000256" key="1">
    <source>
        <dbReference type="SAM" id="MobiDB-lite"/>
    </source>
</evidence>
<proteinExistence type="predicted"/>
<dbReference type="Proteomes" id="UP000189229">
    <property type="component" value="Unassembled WGS sequence"/>
</dbReference>
<dbReference type="EMBL" id="MVBM01000016">
    <property type="protein sequence ID" value="OOK63741.1"/>
    <property type="molecule type" value="Genomic_DNA"/>
</dbReference>
<evidence type="ECO:0000313" key="2">
    <source>
        <dbReference type="EMBL" id="OOK63741.1"/>
    </source>
</evidence>
<feature type="region of interest" description="Disordered" evidence="1">
    <location>
        <begin position="30"/>
        <end position="50"/>
    </location>
</feature>
<comment type="caution">
    <text evidence="2">The sequence shown here is derived from an EMBL/GenBank/DDBJ whole genome shotgun (WGS) entry which is preliminary data.</text>
</comment>
<gene>
    <name evidence="2" type="ORF">BZL30_9406</name>
</gene>
<feature type="region of interest" description="Disordered" evidence="1">
    <location>
        <begin position="74"/>
        <end position="118"/>
    </location>
</feature>
<accession>A0A1V3WBT9</accession>
<sequence length="118" mass="12408">MGLPTNCVRGIVMLGVDSVTRPRVPVRRHVGDQHRAGLNGMPGGNITEPAPGDFYRVSNIDDMLFAFDSLNPEPGVPQRKGRCASCRFAGGPPRLRAGPVDQVGEDPGSGGTPASSRT</sequence>
<name>A0A1V3WBT9_MYCKA</name>
<protein>
    <submittedName>
        <fullName evidence="2">Uncharacterized protein</fullName>
    </submittedName>
</protein>
<dbReference type="AlphaFoldDB" id="A0A1V3WBT9"/>
<reference evidence="2 3" key="1">
    <citation type="submission" date="2017-02" db="EMBL/GenBank/DDBJ databases">
        <title>Complete genome sequences of Mycobacterium kansasii strains isolated from rhesus macaques.</title>
        <authorList>
            <person name="Panda A."/>
            <person name="Nagaraj S."/>
            <person name="Zhao X."/>
            <person name="Tettelin H."/>
            <person name="Detolla L.J."/>
        </authorList>
    </citation>
    <scope>NUCLEOTIDE SEQUENCE [LARGE SCALE GENOMIC DNA]</scope>
    <source>
        <strain evidence="2 3">11-3813</strain>
    </source>
</reference>
<evidence type="ECO:0000313" key="3">
    <source>
        <dbReference type="Proteomes" id="UP000189229"/>
    </source>
</evidence>
<organism evidence="2 3">
    <name type="scientific">Mycobacterium kansasii</name>
    <dbReference type="NCBI Taxonomy" id="1768"/>
    <lineage>
        <taxon>Bacteria</taxon>
        <taxon>Bacillati</taxon>
        <taxon>Actinomycetota</taxon>
        <taxon>Actinomycetes</taxon>
        <taxon>Mycobacteriales</taxon>
        <taxon>Mycobacteriaceae</taxon>
        <taxon>Mycobacterium</taxon>
    </lineage>
</organism>